<dbReference type="PANTHER" id="PTHR33099:SF7">
    <property type="entry name" value="MYND-TYPE DOMAIN-CONTAINING PROTEIN"/>
    <property type="match status" value="1"/>
</dbReference>
<reference evidence="3 4" key="1">
    <citation type="journal article" date="2018" name="PLoS Pathog.">
        <title>Evolution of structural diversity of trichothecenes, a family of toxins produced by plant pathogenic and entomopathogenic fungi.</title>
        <authorList>
            <person name="Proctor R.H."/>
            <person name="McCormick S.P."/>
            <person name="Kim H.S."/>
            <person name="Cardoza R.E."/>
            <person name="Stanley A.M."/>
            <person name="Lindo L."/>
            <person name="Kelly A."/>
            <person name="Brown D.W."/>
            <person name="Lee T."/>
            <person name="Vaughan M.M."/>
            <person name="Alexander N.J."/>
            <person name="Busman M."/>
            <person name="Gutierrez S."/>
        </authorList>
    </citation>
    <scope>NUCLEOTIDE SEQUENCE [LARGE SCALE GENOMIC DNA]</scope>
    <source>
        <strain evidence="3 4">NRRL 20695</strain>
    </source>
</reference>
<dbReference type="Gene3D" id="2.60.120.620">
    <property type="entry name" value="q2cbj1_9rhob like domain"/>
    <property type="match status" value="1"/>
</dbReference>
<comment type="caution">
    <text evidence="3">The sequence shown here is derived from an EMBL/GenBank/DDBJ whole genome shotgun (WGS) entry which is preliminary data.</text>
</comment>
<keyword evidence="4" id="KW-1185">Reference proteome</keyword>
<evidence type="ECO:0000313" key="3">
    <source>
        <dbReference type="EMBL" id="RGP75161.1"/>
    </source>
</evidence>
<dbReference type="AlphaFoldDB" id="A0A395SRS0"/>
<dbReference type="EMBL" id="PXOG01000124">
    <property type="protein sequence ID" value="RGP75161.1"/>
    <property type="molecule type" value="Genomic_DNA"/>
</dbReference>
<dbReference type="InterPro" id="IPR005123">
    <property type="entry name" value="Oxoglu/Fe-dep_dioxygenase_dom"/>
</dbReference>
<evidence type="ECO:0000313" key="4">
    <source>
        <dbReference type="Proteomes" id="UP000266234"/>
    </source>
</evidence>
<accession>A0A395SRS0</accession>
<feature type="domain" description="Fe2OG dioxygenase" evidence="2">
    <location>
        <begin position="154"/>
        <end position="253"/>
    </location>
</feature>
<feature type="compositionally biased region" description="Basic and acidic residues" evidence="1">
    <location>
        <begin position="480"/>
        <end position="489"/>
    </location>
</feature>
<evidence type="ECO:0000259" key="2">
    <source>
        <dbReference type="PROSITE" id="PS51471"/>
    </source>
</evidence>
<dbReference type="Proteomes" id="UP000266234">
    <property type="component" value="Unassembled WGS sequence"/>
</dbReference>
<dbReference type="PROSITE" id="PS51471">
    <property type="entry name" value="FE2OG_OXY"/>
    <property type="match status" value="1"/>
</dbReference>
<dbReference type="PANTHER" id="PTHR33099">
    <property type="entry name" value="FE2OG DIOXYGENASE DOMAIN-CONTAINING PROTEIN"/>
    <property type="match status" value="1"/>
</dbReference>
<feature type="compositionally biased region" description="Low complexity" evidence="1">
    <location>
        <begin position="497"/>
        <end position="509"/>
    </location>
</feature>
<feature type="region of interest" description="Disordered" evidence="1">
    <location>
        <begin position="480"/>
        <end position="509"/>
    </location>
</feature>
<sequence>MESLTINSPQPSEVPCSVEDLLGNVSSALAKRAGKDIFAIEGHIEDLNDTTPANAKITIRWDDKTKGYARTLRLPLADDAASQESFALLLNACQPATFGFGSQEVLDEEYRKAGKMDTDDFCTDFNPYEHGIVDTINQVLAQGSHSTGRGLGVKAELYKLNIYSAPSGKFKPHVDTPRSDLQMGSLVVCLPVAHKGGQLAVRHGGREVEFDWASRHQGTIQWAAFFSDCEHEVLQVTHGHRVTLTYNLFWTQYGPASMADHLQLLDQESLHFYTALEKLLEKIKSTGKDTNVGFTCTHAYPHSSSSSVDNLHHMLKGLDMVVYQALKRLLGDAGVGTVLDDHEYVEEQLEIKEMEREHQEEHKARHPHSTEPMKPFYTFDDSDLENTVCVSASPLATIPHVPYDMYRGILDPATIDLPYGRYGYQRCTSPYSREEVTWLNHQPGAHTSKELAVTFVTYGNEPDGGAYYSSAVILAKVKGDSSGRQKESVGEGGAGPGATEELAAESLRD</sequence>
<dbReference type="OrthoDB" id="27483at2759"/>
<proteinExistence type="predicted"/>
<dbReference type="STRING" id="694270.A0A395SRS0"/>
<name>A0A395SRS0_9HYPO</name>
<gene>
    <name evidence="3" type="ORF">FLONG3_5845</name>
</gene>
<organism evidence="3 4">
    <name type="scientific">Fusarium longipes</name>
    <dbReference type="NCBI Taxonomy" id="694270"/>
    <lineage>
        <taxon>Eukaryota</taxon>
        <taxon>Fungi</taxon>
        <taxon>Dikarya</taxon>
        <taxon>Ascomycota</taxon>
        <taxon>Pezizomycotina</taxon>
        <taxon>Sordariomycetes</taxon>
        <taxon>Hypocreomycetidae</taxon>
        <taxon>Hypocreales</taxon>
        <taxon>Nectriaceae</taxon>
        <taxon>Fusarium</taxon>
    </lineage>
</organism>
<protein>
    <recommendedName>
        <fullName evidence="2">Fe2OG dioxygenase domain-containing protein</fullName>
    </recommendedName>
</protein>
<evidence type="ECO:0000256" key="1">
    <source>
        <dbReference type="SAM" id="MobiDB-lite"/>
    </source>
</evidence>